<reference evidence="1 2" key="1">
    <citation type="journal article" date="2022" name="New Phytol.">
        <title>Ecological generalism drives hyperdiversity of secondary metabolite gene clusters in xylarialean endophytes.</title>
        <authorList>
            <person name="Franco M.E.E."/>
            <person name="Wisecaver J.H."/>
            <person name="Arnold A.E."/>
            <person name="Ju Y.M."/>
            <person name="Slot J.C."/>
            <person name="Ahrendt S."/>
            <person name="Moore L.P."/>
            <person name="Eastman K.E."/>
            <person name="Scott K."/>
            <person name="Konkel Z."/>
            <person name="Mondo S.J."/>
            <person name="Kuo A."/>
            <person name="Hayes R.D."/>
            <person name="Haridas S."/>
            <person name="Andreopoulos B."/>
            <person name="Riley R."/>
            <person name="LaButti K."/>
            <person name="Pangilinan J."/>
            <person name="Lipzen A."/>
            <person name="Amirebrahimi M."/>
            <person name="Yan J."/>
            <person name="Adam C."/>
            <person name="Keymanesh K."/>
            <person name="Ng V."/>
            <person name="Louie K."/>
            <person name="Northen T."/>
            <person name="Drula E."/>
            <person name="Henrissat B."/>
            <person name="Hsieh H.M."/>
            <person name="Youens-Clark K."/>
            <person name="Lutzoni F."/>
            <person name="Miadlikowska J."/>
            <person name="Eastwood D.C."/>
            <person name="Hamelin R.C."/>
            <person name="Grigoriev I.V."/>
            <person name="U'Ren J.M."/>
        </authorList>
    </citation>
    <scope>NUCLEOTIDE SEQUENCE [LARGE SCALE GENOMIC DNA]</scope>
    <source>
        <strain evidence="1 2">CBS 119005</strain>
    </source>
</reference>
<dbReference type="EMBL" id="MU393509">
    <property type="protein sequence ID" value="KAI4863193.1"/>
    <property type="molecule type" value="Genomic_DNA"/>
</dbReference>
<dbReference type="Proteomes" id="UP001497700">
    <property type="component" value="Unassembled WGS sequence"/>
</dbReference>
<accession>A0ACB9YVG5</accession>
<organism evidence="1 2">
    <name type="scientific">Hypoxylon rubiginosum</name>
    <dbReference type="NCBI Taxonomy" id="110542"/>
    <lineage>
        <taxon>Eukaryota</taxon>
        <taxon>Fungi</taxon>
        <taxon>Dikarya</taxon>
        <taxon>Ascomycota</taxon>
        <taxon>Pezizomycotina</taxon>
        <taxon>Sordariomycetes</taxon>
        <taxon>Xylariomycetidae</taxon>
        <taxon>Xylariales</taxon>
        <taxon>Hypoxylaceae</taxon>
        <taxon>Hypoxylon</taxon>
    </lineage>
</organism>
<keyword evidence="2" id="KW-1185">Reference proteome</keyword>
<evidence type="ECO:0000313" key="1">
    <source>
        <dbReference type="EMBL" id="KAI4863193.1"/>
    </source>
</evidence>
<sequence length="1514" mass="165839">MLNSERKGGWGGFGQPSNPSTNPFAQAAASSQSINPFLRKQPNGVAPSPNPLLANPHNPFMVPSSGKPSFGAPSFGAPSVPSPSPFGAPTALAQKPSAAPFGQREKSPAKVNPFDTSNNAKQPKRANSPKPNAFAKRSSPGRNTSNAPTGPTTNGKRKVAEYVQPAWPKQPERKTSPVTTGAKATRNQTNGKRKSENDNQPKTKFSRTSPNPEAASIRSRSAARNTKRVATPANNVSTVPRVTGNTSAFAQTIMSQLAKDNIKPPRWPANPGSQDQRQAVERFRETHKAYREKARNSLMRAGLIDDPDKKRRLDEALVFKGICEDFCPEWEKITRIVEHDVRRPEKETDENGDLVPMPSLMVKRLARSAAGQESPLPMDVRSVATLRRTLDYLIDDLIPSDDLLSSRHSFLWDRTRAIRIDFSFQKYAMTPEELKDQVYCLETIARFHVTALHILSQDGFTPGDYSEQQEIEQLGKTLMSLIEVYDDCAQQEIACENEAEFRGYYIIFNVHTPALLERISNWLGRCEDPDRIKTAICIVQIMKNIREVQGPLSPNASPGMLLEVMSVFFEAIANPDISYTMACFAEIHFNYVRKAILQSIKKSFSRPRFGPKDLTPAVLKQYLRTDTEDEAVEFFDKHGFQFSEDGYLMLSPSPEYVDARVPHSFSRDIVERKRCGRSLPTVIHETVYEDVSEEPTEALASPEDSLFVSDTQDTSFASSNTEEQENQEGLESEEENGESTSSFSSPATTPLSLPPMFGNHAVTLPNASTSTSLVAQPSAQGEVGSRSPSLSSVTSASTERSATPVIVDAGADIGTKTGTFSSPSPGPAPIPTNVSVAQPSSETNSPFGNISGATTPFGILNKSESKDAASSSATAGTSIFSGLSSKTSEQLEHKLPKPTTSTPNPLPAVESKPSGSSNKDDPQPLVPSGTSTTPSLGLQFPTSTTSITSPASGLFSNKDGSQSSTPPQASAIIGSKPNYPSLLQPTSDATAPVVTTTPTFPVNNQPTGVPATTQSTPTGQHWTKPQPQDTLSTGAVTTENLFPSPQPNGAATSAHQSASQKKALDSFTHWFVCGDKGLMEERLMQVAVDHALNGLWDEFQAAEQERKRQEELEKSWAIARKYREYSLRVKYFYRWHHGFRNRQRIKRMKVEREKARIWNLPENIARRELAAKEEQERVARQAKNSMLERSRHKVDKAIKLRESAQLESRLVNLENTLSRPGSSTSSLESRVQGLEDALIATGIFNGVRDERAAARHAARWDDDDADARVGNRSLRAENHRRTKRGLNPLKTLPEPETCKEGSKTAMLRSLYNGSGRDAMSMSTGSLRNSTFSSSYRSSLGYNGHRVSKPHSRVSDPYWRMKAHGLVRMPNGEYLHESIALPMLQEGKRIPGFGDYGLPPVQTTTPDQSPLVPRRYSSSSMHPGGIRPDEVSSSPSSAEGRKRKRHVADEVDVASNVGGSPSGSKKAKSGDGDHITDAKTHLDDIAKLMKRVENTSRSSSSRVKPTSWTSMLKKS</sequence>
<proteinExistence type="predicted"/>
<name>A0ACB9YVG5_9PEZI</name>
<evidence type="ECO:0000313" key="2">
    <source>
        <dbReference type="Proteomes" id="UP001497700"/>
    </source>
</evidence>
<comment type="caution">
    <text evidence="1">The sequence shown here is derived from an EMBL/GenBank/DDBJ whole genome shotgun (WGS) entry which is preliminary data.</text>
</comment>
<protein>
    <submittedName>
        <fullName evidence="1">SAC3/GANP/Nin1/mts3/eIF-3 p25 family-domain-containing protein</fullName>
    </submittedName>
</protein>
<gene>
    <name evidence="1" type="ORF">F4820DRAFT_427869</name>
</gene>